<dbReference type="Proteomes" id="UP000443090">
    <property type="component" value="Unassembled WGS sequence"/>
</dbReference>
<proteinExistence type="predicted"/>
<name>A0A8H8UJB4_9HELO</name>
<organism evidence="1 2">
    <name type="scientific">Lachnellula occidentalis</name>
    <dbReference type="NCBI Taxonomy" id="215460"/>
    <lineage>
        <taxon>Eukaryota</taxon>
        <taxon>Fungi</taxon>
        <taxon>Dikarya</taxon>
        <taxon>Ascomycota</taxon>
        <taxon>Pezizomycotina</taxon>
        <taxon>Leotiomycetes</taxon>
        <taxon>Helotiales</taxon>
        <taxon>Lachnaceae</taxon>
        <taxon>Lachnellula</taxon>
    </lineage>
</organism>
<dbReference type="AlphaFoldDB" id="A0A8H8UJB4"/>
<sequence>MARTKRPAPHESEVGAGKSQLAHITNGLAGLSIVQVDALGPPKLNKKNIAGEFNRYFGDVSKLENWQRFCQDIGLDVEELTTLTKCKNELSGVWINIYDFIDSQREGKIPRRFPTQRQLSVYTRNSKKVYPKKKAKEGGPVRALLAHIF</sequence>
<protein>
    <submittedName>
        <fullName evidence="1">Uncharacterized protein</fullName>
    </submittedName>
</protein>
<comment type="caution">
    <text evidence="1">The sequence shown here is derived from an EMBL/GenBank/DDBJ whole genome shotgun (WGS) entry which is preliminary data.</text>
</comment>
<accession>A0A8H8UJB4</accession>
<evidence type="ECO:0000313" key="2">
    <source>
        <dbReference type="Proteomes" id="UP000443090"/>
    </source>
</evidence>
<reference evidence="1 2" key="1">
    <citation type="submission" date="2018-05" db="EMBL/GenBank/DDBJ databases">
        <title>Genome sequencing and assembly of the regulated plant pathogen Lachnellula willkommii and related sister species for the development of diagnostic species identification markers.</title>
        <authorList>
            <person name="Giroux E."/>
            <person name="Bilodeau G."/>
        </authorList>
    </citation>
    <scope>NUCLEOTIDE SEQUENCE [LARGE SCALE GENOMIC DNA]</scope>
    <source>
        <strain evidence="1 2">CBS 160.35</strain>
    </source>
</reference>
<dbReference type="EMBL" id="QGMI01000063">
    <property type="protein sequence ID" value="TVY48025.1"/>
    <property type="molecule type" value="Genomic_DNA"/>
</dbReference>
<dbReference type="PANTHER" id="PTHR38846:SF1">
    <property type="entry name" value="C3H1-TYPE DOMAIN-CONTAINING PROTEIN"/>
    <property type="match status" value="1"/>
</dbReference>
<gene>
    <name evidence="1" type="ORF">LOCC1_G001074</name>
</gene>
<keyword evidence="2" id="KW-1185">Reference proteome</keyword>
<dbReference type="OrthoDB" id="6105938at2759"/>
<evidence type="ECO:0000313" key="1">
    <source>
        <dbReference type="EMBL" id="TVY48025.1"/>
    </source>
</evidence>
<dbReference type="PANTHER" id="PTHR38846">
    <property type="entry name" value="C3H1-TYPE DOMAIN-CONTAINING PROTEIN"/>
    <property type="match status" value="1"/>
</dbReference>